<dbReference type="PROSITE" id="PS50088">
    <property type="entry name" value="ANK_REPEAT"/>
    <property type="match status" value="1"/>
</dbReference>
<name>A0ABN8MRC8_9CNID</name>
<keyword evidence="3 5" id="KW-0067">ATP-binding</keyword>
<keyword evidence="4" id="KW-0040">ANK repeat</keyword>
<dbReference type="SUPFAM" id="SSF48403">
    <property type="entry name" value="Ankyrin repeat"/>
    <property type="match status" value="2"/>
</dbReference>
<accession>A0ABN8MRC8</accession>
<dbReference type="InterPro" id="IPR017441">
    <property type="entry name" value="Protein_kinase_ATP_BS"/>
</dbReference>
<dbReference type="PROSITE" id="PS51392">
    <property type="entry name" value="KEN"/>
    <property type="match status" value="1"/>
</dbReference>
<dbReference type="Proteomes" id="UP001159405">
    <property type="component" value="Unassembled WGS sequence"/>
</dbReference>
<feature type="repeat" description="ANK" evidence="4">
    <location>
        <begin position="707"/>
        <end position="742"/>
    </location>
</feature>
<keyword evidence="2 5" id="KW-0547">Nucleotide-binding</keyword>
<evidence type="ECO:0000313" key="9">
    <source>
        <dbReference type="Proteomes" id="UP001159405"/>
    </source>
</evidence>
<dbReference type="Pfam" id="PF06479">
    <property type="entry name" value="Ribonuc_2-5A"/>
    <property type="match status" value="1"/>
</dbReference>
<feature type="domain" description="Protein kinase" evidence="6">
    <location>
        <begin position="840"/>
        <end position="1107"/>
    </location>
</feature>
<reference evidence="8 9" key="1">
    <citation type="submission" date="2022-05" db="EMBL/GenBank/DDBJ databases">
        <authorList>
            <consortium name="Genoscope - CEA"/>
            <person name="William W."/>
        </authorList>
    </citation>
    <scope>NUCLEOTIDE SEQUENCE [LARGE SCALE GENOMIC DNA]</scope>
</reference>
<dbReference type="InterPro" id="IPR038357">
    <property type="entry name" value="KEN_sf"/>
</dbReference>
<sequence>MVLELPFLEDAVLSRTGCSFITLHNKVLSQEMDFESLGIEDFIENDSRIFWLYDSRVVVGLDVYPWQQVDNVEDGNIVTLDLSNRCITSCSPVVETCHQWRNATSAVMRGSTISSETWPFAVLDILCWFCPFLRQIDVTRCTGFSKSYLTSESCQRRIEIIDYLDPSFIAKCPDSGEAIREMLAERAISPRTRCEGWSLLHSAIFLGDTQLVTQLLQCIRYEYNNTEDDLLLQTALELATALHNLEIIMLLRSINVVYEDPCMLVQHCFLNRLCFETFDHPVIKAVVSNETTLQGAKNLHDSQQCNVSSVLLALCENGNVNFKRKVFEEILRKVHSCLKTDCCLLFSCGDEKAIQECLQILMEEAEGFSNLRIDDFPCLMYSLPSLYLIELLLSEGANIDDRDNLGCTALFHAVEKASVTLTPYCLNLIKFLLDKQANPHVRNNLGDSPLLYSLTRCSPPSCKLCPKMMTHEPVNLRFDAPFFTDRIVEVWSLLLTARARGNVKDEMDRSLLHLLMTFLETGIIPPPICHELICTGLTLLQDGGLEVNARDAQGNTPLHCWANLSNEISSDDLIQIGNKLVLHGGAVNARNDKGETPLHFSKSWEQVDFFIEKGAEADAQDLYGNNPFLKFIESGLLITHHVEEDRWKRCLASGMNPFSTNYDGRCFFDVLLEKQFFKSALNLLKVIFESDVNEHLRNTARDHRNRNGNSLLHIACVVENTNASLICDYLLRNGWIANLKNTYDQTPLLLACKNVNSLNSVLSKNILLLRRYHADQSIPDCQGSTCEALLRRDLCVLLYQEVTRVSLSNQLKWIQQSVNHHCALAEVALGSKARKVDNFYHHENCIGAGSFGLVFPGLNEKDGREVAIKRLEKARLEQRGTVLEREIKCLQELSDCSFVLNYISCASDENFQYLVVELMEGSLDDYLPNNEVCEEAFTICLNIGNGLEFLHNRNVLHRDLKPQNILYKTQPEFVVKISDFGISKILHGEQSGALSETVLNSRVGTRCWMAPELLTNKSKDHSEASDIFSWGLIFHYVLAMKKHPFGSYSDESLAEINPHETERNITSNQQSFCESLAPEANNLLTHMLLPKPKRRPSASSLQNCPFFWDNRKKVEFLTIVGNQKEFEEPRANLSRPLSVVEQNLEKLYLECLEGASEDWETAIQDVYDEVTGMYKYRNYKTTSAVELVRFIRNSYIHSHDLSPEVKDLLWEDFVFLKRFPFLVTVVYRAVKACSSWRARNQLKNFF</sequence>
<protein>
    <submittedName>
        <fullName evidence="8">Uncharacterized protein</fullName>
    </submittedName>
</protein>
<dbReference type="Gene3D" id="1.25.40.20">
    <property type="entry name" value="Ankyrin repeat-containing domain"/>
    <property type="match status" value="3"/>
</dbReference>
<dbReference type="PANTHER" id="PTHR13954:SF6">
    <property type="entry name" value="NON-SPECIFIC SERINE_THREONINE PROTEIN KINASE"/>
    <property type="match status" value="1"/>
</dbReference>
<dbReference type="InterPro" id="IPR002110">
    <property type="entry name" value="Ankyrin_rpt"/>
</dbReference>
<gene>
    <name evidence="8" type="ORF">PLOB_00000586</name>
</gene>
<dbReference type="Gene3D" id="3.30.200.20">
    <property type="entry name" value="Phosphorylase Kinase, domain 1"/>
    <property type="match status" value="1"/>
</dbReference>
<evidence type="ECO:0000259" key="7">
    <source>
        <dbReference type="PROSITE" id="PS51392"/>
    </source>
</evidence>
<dbReference type="PANTHER" id="PTHR13954">
    <property type="entry name" value="IRE1-RELATED"/>
    <property type="match status" value="1"/>
</dbReference>
<evidence type="ECO:0000313" key="8">
    <source>
        <dbReference type="EMBL" id="CAH3032514.1"/>
    </source>
</evidence>
<organism evidence="8 9">
    <name type="scientific">Porites lobata</name>
    <dbReference type="NCBI Taxonomy" id="104759"/>
    <lineage>
        <taxon>Eukaryota</taxon>
        <taxon>Metazoa</taxon>
        <taxon>Cnidaria</taxon>
        <taxon>Anthozoa</taxon>
        <taxon>Hexacorallia</taxon>
        <taxon>Scleractinia</taxon>
        <taxon>Fungiina</taxon>
        <taxon>Poritidae</taxon>
        <taxon>Porites</taxon>
    </lineage>
</organism>
<feature type="binding site" evidence="5">
    <location>
        <position position="869"/>
    </location>
    <ligand>
        <name>ATP</name>
        <dbReference type="ChEBI" id="CHEBI:30616"/>
    </ligand>
</feature>
<evidence type="ECO:0000256" key="3">
    <source>
        <dbReference type="ARBA" id="ARBA00022840"/>
    </source>
</evidence>
<dbReference type="PROSITE" id="PS00108">
    <property type="entry name" value="PROTEIN_KINASE_ST"/>
    <property type="match status" value="1"/>
</dbReference>
<keyword evidence="9" id="KW-1185">Reference proteome</keyword>
<evidence type="ECO:0000256" key="2">
    <source>
        <dbReference type="ARBA" id="ARBA00022741"/>
    </source>
</evidence>
<dbReference type="Pfam" id="PF00069">
    <property type="entry name" value="Pkinase"/>
    <property type="match status" value="1"/>
</dbReference>
<proteinExistence type="predicted"/>
<dbReference type="InterPro" id="IPR036770">
    <property type="entry name" value="Ankyrin_rpt-contain_sf"/>
</dbReference>
<dbReference type="InterPro" id="IPR008271">
    <property type="entry name" value="Ser/Thr_kinase_AS"/>
</dbReference>
<comment type="caution">
    <text evidence="8">The sequence shown here is derived from an EMBL/GenBank/DDBJ whole genome shotgun (WGS) entry which is preliminary data.</text>
</comment>
<dbReference type="SMART" id="SM00248">
    <property type="entry name" value="ANK"/>
    <property type="match status" value="5"/>
</dbReference>
<evidence type="ECO:0000256" key="5">
    <source>
        <dbReference type="PROSITE-ProRule" id="PRU10141"/>
    </source>
</evidence>
<dbReference type="SMART" id="SM00220">
    <property type="entry name" value="S_TKc"/>
    <property type="match status" value="1"/>
</dbReference>
<dbReference type="SUPFAM" id="SSF56112">
    <property type="entry name" value="Protein kinase-like (PK-like)"/>
    <property type="match status" value="1"/>
</dbReference>
<evidence type="ECO:0000256" key="4">
    <source>
        <dbReference type="PROSITE-ProRule" id="PRU00023"/>
    </source>
</evidence>
<keyword evidence="1" id="KW-0732">Signal</keyword>
<evidence type="ECO:0000259" key="6">
    <source>
        <dbReference type="PROSITE" id="PS50011"/>
    </source>
</evidence>
<dbReference type="Gene3D" id="1.10.510.10">
    <property type="entry name" value="Transferase(Phosphotransferase) domain 1"/>
    <property type="match status" value="1"/>
</dbReference>
<dbReference type="InterPro" id="IPR011009">
    <property type="entry name" value="Kinase-like_dom_sf"/>
</dbReference>
<feature type="domain" description="KEN" evidence="7">
    <location>
        <begin position="1110"/>
        <end position="1246"/>
    </location>
</feature>
<dbReference type="Gene3D" id="1.20.1440.180">
    <property type="entry name" value="KEN domain"/>
    <property type="match status" value="1"/>
</dbReference>
<dbReference type="PROSITE" id="PS00107">
    <property type="entry name" value="PROTEIN_KINASE_ATP"/>
    <property type="match status" value="1"/>
</dbReference>
<dbReference type="InterPro" id="IPR045133">
    <property type="entry name" value="IRE1/2-like"/>
</dbReference>
<dbReference type="InterPro" id="IPR010513">
    <property type="entry name" value="KEN_dom"/>
</dbReference>
<dbReference type="PROSITE" id="PS50011">
    <property type="entry name" value="PROTEIN_KINASE_DOM"/>
    <property type="match status" value="1"/>
</dbReference>
<dbReference type="InterPro" id="IPR000719">
    <property type="entry name" value="Prot_kinase_dom"/>
</dbReference>
<evidence type="ECO:0000256" key="1">
    <source>
        <dbReference type="ARBA" id="ARBA00022729"/>
    </source>
</evidence>
<dbReference type="EMBL" id="CALNXK010000001">
    <property type="protein sequence ID" value="CAH3032514.1"/>
    <property type="molecule type" value="Genomic_DNA"/>
</dbReference>